<name>A0ABR9XU38_9CHLB</name>
<evidence type="ECO:0000313" key="3">
    <source>
        <dbReference type="EMBL" id="MBF0637575.1"/>
    </source>
</evidence>
<accession>A0ABR9XU38</accession>
<keyword evidence="2" id="KW-0732">Signal</keyword>
<keyword evidence="4" id="KW-1185">Reference proteome</keyword>
<organism evidence="3 4">
    <name type="scientific">Prosthecochloris ethylica</name>
    <dbReference type="NCBI Taxonomy" id="2743976"/>
    <lineage>
        <taxon>Bacteria</taxon>
        <taxon>Pseudomonadati</taxon>
        <taxon>Chlorobiota</taxon>
        <taxon>Chlorobiia</taxon>
        <taxon>Chlorobiales</taxon>
        <taxon>Chlorobiaceae</taxon>
        <taxon>Prosthecochloris</taxon>
    </lineage>
</organism>
<dbReference type="PROSITE" id="PS51257">
    <property type="entry name" value="PROKAR_LIPOPROTEIN"/>
    <property type="match status" value="1"/>
</dbReference>
<gene>
    <name evidence="3" type="ORF">INT08_10380</name>
</gene>
<dbReference type="Proteomes" id="UP000619838">
    <property type="component" value="Unassembled WGS sequence"/>
</dbReference>
<evidence type="ECO:0008006" key="5">
    <source>
        <dbReference type="Google" id="ProtNLM"/>
    </source>
</evidence>
<dbReference type="EMBL" id="JADGII010000027">
    <property type="protein sequence ID" value="MBF0637575.1"/>
    <property type="molecule type" value="Genomic_DNA"/>
</dbReference>
<feature type="region of interest" description="Disordered" evidence="1">
    <location>
        <begin position="42"/>
        <end position="61"/>
    </location>
</feature>
<evidence type="ECO:0000256" key="1">
    <source>
        <dbReference type="SAM" id="MobiDB-lite"/>
    </source>
</evidence>
<evidence type="ECO:0000313" key="4">
    <source>
        <dbReference type="Proteomes" id="UP000619838"/>
    </source>
</evidence>
<comment type="caution">
    <text evidence="3">The sequence shown here is derived from an EMBL/GenBank/DDBJ whole genome shotgun (WGS) entry which is preliminary data.</text>
</comment>
<feature type="chain" id="PRO_5045990744" description="Secreted protein" evidence="2">
    <location>
        <begin position="20"/>
        <end position="61"/>
    </location>
</feature>
<feature type="signal peptide" evidence="2">
    <location>
        <begin position="1"/>
        <end position="19"/>
    </location>
</feature>
<protein>
    <recommendedName>
        <fullName evidence="5">Secreted protein</fullName>
    </recommendedName>
</protein>
<evidence type="ECO:0000256" key="2">
    <source>
        <dbReference type="SAM" id="SignalP"/>
    </source>
</evidence>
<sequence>MNKILVLITLIGVMMSLYACGQNAEEMSEKKAQKELSDKLMEGYDDWDPGDPAFEEMPEIK</sequence>
<proteinExistence type="predicted"/>
<reference evidence="3 4" key="1">
    <citation type="journal article" date="2020" name="Microorganisms">
        <title>Simultaneous Genome Sequencing of Prosthecochloris ethylica and Desulfuromonas acetoxidans within a Syntrophic Mixture Reveals Unique Pili and Protein Interactions.</title>
        <authorList>
            <person name="Kyndt J.A."/>
            <person name="Van Beeumen J.J."/>
            <person name="Meyer T.E."/>
        </authorList>
    </citation>
    <scope>NUCLEOTIDE SEQUENCE [LARGE SCALE GENOMIC DNA]</scope>
    <source>
        <strain evidence="3 4">N3</strain>
    </source>
</reference>
<feature type="compositionally biased region" description="Acidic residues" evidence="1">
    <location>
        <begin position="43"/>
        <end position="61"/>
    </location>
</feature>
<dbReference type="RefSeq" id="WP_175187651.1">
    <property type="nucleotide sequence ID" value="NZ_JABVZQ010000014.1"/>
</dbReference>